<evidence type="ECO:0000256" key="5">
    <source>
        <dbReference type="ARBA" id="ARBA00022723"/>
    </source>
</evidence>
<evidence type="ECO:0000313" key="11">
    <source>
        <dbReference type="Proteomes" id="UP000001930"/>
    </source>
</evidence>
<sequence>MASEDRQDSGRERVNRNDFQAGFQSGLFDAANPFHLSDIERIRPWLFANERLSFRNSSPHTSQGTNMQGDKKVIEYLNAQLKNELTAINQYFLHARMYKHWGLEKLGKHEYDESIGEMKHADWLIERVFMLDGLPNLQDLHKLLIGEETEEILKCDLKLEQVSQATCKEAIAYCESVRDYVSREIFEKILDDTEEHIDWLETQIDLIGKVGIQNYQQSMMGSPE</sequence>
<comment type="cofactor">
    <cofactor evidence="1">
        <name>heme b</name>
        <dbReference type="ChEBI" id="CHEBI:60344"/>
    </cofactor>
</comment>
<dbReference type="InterPro" id="IPR012347">
    <property type="entry name" value="Ferritin-like"/>
</dbReference>
<gene>
    <name evidence="10" type="ordered locus">BTH_II2021</name>
</gene>
<dbReference type="NCBIfam" id="TIGR00754">
    <property type="entry name" value="bfr"/>
    <property type="match status" value="1"/>
</dbReference>
<keyword evidence="3" id="KW-0409">Iron storage</keyword>
<dbReference type="InterPro" id="IPR009040">
    <property type="entry name" value="Ferritin-like_diiron"/>
</dbReference>
<reference evidence="10 11" key="1">
    <citation type="journal article" date="2005" name="BMC Genomics">
        <title>Bacterial genome adaptation to niches: divergence of the potential virulence genes in three Burkholderia species of different survival strategies.</title>
        <authorList>
            <person name="Kim H.S."/>
            <person name="Schell M.A."/>
            <person name="Yu Y."/>
            <person name="Ulrich R.L."/>
            <person name="Sarria S.H."/>
            <person name="Nierman W.C."/>
            <person name="DeShazer D."/>
        </authorList>
    </citation>
    <scope>NUCLEOTIDE SEQUENCE [LARGE SCALE GENOMIC DNA]</scope>
    <source>
        <strain evidence="11">ATCC 700388 / DSM 13276 / CCUG 48851 / CIP 106301 / E264</strain>
    </source>
</reference>
<evidence type="ECO:0000313" key="10">
    <source>
        <dbReference type="EMBL" id="ABC35176.1"/>
    </source>
</evidence>
<dbReference type="Gene3D" id="1.20.1260.10">
    <property type="match status" value="1"/>
</dbReference>
<dbReference type="Pfam" id="PF00210">
    <property type="entry name" value="Ferritin"/>
    <property type="match status" value="1"/>
</dbReference>
<keyword evidence="4" id="KW-0349">Heme</keyword>
<dbReference type="GO" id="GO:0020037">
    <property type="term" value="F:heme binding"/>
    <property type="evidence" value="ECO:0007669"/>
    <property type="project" value="TreeGrafter"/>
</dbReference>
<evidence type="ECO:0000256" key="2">
    <source>
        <dbReference type="ARBA" id="ARBA00008093"/>
    </source>
</evidence>
<dbReference type="GO" id="GO:0006826">
    <property type="term" value="P:iron ion transport"/>
    <property type="evidence" value="ECO:0007669"/>
    <property type="project" value="InterPro"/>
</dbReference>
<name>Q2T3N5_BURTA</name>
<keyword evidence="6" id="KW-0408">Iron</keyword>
<dbReference type="AlphaFoldDB" id="Q2T3N5"/>
<dbReference type="PANTHER" id="PTHR30295">
    <property type="entry name" value="BACTERIOFERRITIN"/>
    <property type="match status" value="1"/>
</dbReference>
<evidence type="ECO:0000256" key="7">
    <source>
        <dbReference type="ARBA" id="ARBA00047178"/>
    </source>
</evidence>
<evidence type="ECO:0000256" key="4">
    <source>
        <dbReference type="ARBA" id="ARBA00022617"/>
    </source>
</evidence>
<dbReference type="GO" id="GO:0140315">
    <property type="term" value="F:iron ion sequestering activity"/>
    <property type="evidence" value="ECO:0007669"/>
    <property type="project" value="UniProtKB-ARBA"/>
</dbReference>
<dbReference type="InterPro" id="IPR009078">
    <property type="entry name" value="Ferritin-like_SF"/>
</dbReference>
<dbReference type="GO" id="GO:0005829">
    <property type="term" value="C:cytosol"/>
    <property type="evidence" value="ECO:0007669"/>
    <property type="project" value="TreeGrafter"/>
</dbReference>
<evidence type="ECO:0000256" key="1">
    <source>
        <dbReference type="ARBA" id="ARBA00001970"/>
    </source>
</evidence>
<dbReference type="CDD" id="cd00907">
    <property type="entry name" value="Bacterioferritin"/>
    <property type="match status" value="1"/>
</dbReference>
<feature type="domain" description="Ferritin-like diiron" evidence="9">
    <location>
        <begin position="67"/>
        <end position="211"/>
    </location>
</feature>
<organism evidence="10 11">
    <name type="scientific">Burkholderia thailandensis (strain ATCC 700388 / DSM 13276 / CCUG 48851 / CIP 106301 / E264)</name>
    <dbReference type="NCBI Taxonomy" id="271848"/>
    <lineage>
        <taxon>Bacteria</taxon>
        <taxon>Pseudomonadati</taxon>
        <taxon>Pseudomonadota</taxon>
        <taxon>Betaproteobacteria</taxon>
        <taxon>Burkholderiales</taxon>
        <taxon>Burkholderiaceae</taxon>
        <taxon>Burkholderia</taxon>
        <taxon>pseudomallei group</taxon>
    </lineage>
</organism>
<evidence type="ECO:0000256" key="8">
    <source>
        <dbReference type="ARBA" id="ARBA00047212"/>
    </source>
</evidence>
<dbReference type="FunFam" id="1.20.1260.10:FF:000005">
    <property type="entry name" value="Bacterioferritin"/>
    <property type="match status" value="1"/>
</dbReference>
<keyword evidence="5" id="KW-0479">Metal-binding</keyword>
<dbReference type="HOGENOM" id="CLU_104506_2_0_4"/>
<dbReference type="KEGG" id="bte:BTH_II2021"/>
<dbReference type="PROSITE" id="PS50905">
    <property type="entry name" value="FERRITIN_LIKE"/>
    <property type="match status" value="1"/>
</dbReference>
<dbReference type="InterPro" id="IPR002024">
    <property type="entry name" value="Bacterioferritin"/>
</dbReference>
<proteinExistence type="inferred from homology"/>
<evidence type="ECO:0000256" key="3">
    <source>
        <dbReference type="ARBA" id="ARBA00022434"/>
    </source>
</evidence>
<evidence type="ECO:0000256" key="6">
    <source>
        <dbReference type="ARBA" id="ARBA00023004"/>
    </source>
</evidence>
<dbReference type="GO" id="GO:0008199">
    <property type="term" value="F:ferric iron binding"/>
    <property type="evidence" value="ECO:0007669"/>
    <property type="project" value="InterPro"/>
</dbReference>
<dbReference type="GO" id="GO:0006879">
    <property type="term" value="P:intracellular iron ion homeostasis"/>
    <property type="evidence" value="ECO:0007669"/>
    <property type="project" value="UniProtKB-KW"/>
</dbReference>
<dbReference type="EMBL" id="CP000085">
    <property type="protein sequence ID" value="ABC35176.1"/>
    <property type="molecule type" value="Genomic_DNA"/>
</dbReference>
<comment type="similarity">
    <text evidence="2">Belongs to the bacterioferritin family.</text>
</comment>
<dbReference type="InterPro" id="IPR008331">
    <property type="entry name" value="Ferritin_DPS_dom"/>
</dbReference>
<accession>Q2T3N5</accession>
<evidence type="ECO:0000259" key="9">
    <source>
        <dbReference type="PROSITE" id="PS50905"/>
    </source>
</evidence>
<dbReference type="Proteomes" id="UP000001930">
    <property type="component" value="Chromosome II"/>
</dbReference>
<dbReference type="SUPFAM" id="SSF47240">
    <property type="entry name" value="Ferritin-like"/>
    <property type="match status" value="1"/>
</dbReference>
<dbReference type="GO" id="GO:0004322">
    <property type="term" value="F:ferroxidase activity"/>
    <property type="evidence" value="ECO:0007669"/>
    <property type="project" value="TreeGrafter"/>
</dbReference>
<keyword evidence="11" id="KW-1185">Reference proteome</keyword>
<protein>
    <recommendedName>
        <fullName evidence="7">Bacterial ferritin</fullName>
    </recommendedName>
    <alternativeName>
        <fullName evidence="8">Bacterial non-heme ferritin</fullName>
    </alternativeName>
</protein>
<dbReference type="PRINTS" id="PR00601">
    <property type="entry name" value="BACFERRITIN"/>
</dbReference>
<dbReference type="PANTHER" id="PTHR30295:SF0">
    <property type="entry name" value="BACTERIOFERRITIN"/>
    <property type="match status" value="1"/>
</dbReference>